<dbReference type="Gene3D" id="3.40.50.20">
    <property type="match status" value="1"/>
</dbReference>
<name>A0A2N3I288_9BACT</name>
<keyword evidence="4" id="KW-1185">Reference proteome</keyword>
<proteinExistence type="predicted"/>
<dbReference type="SUPFAM" id="SSF51735">
    <property type="entry name" value="NAD(P)-binding Rossmann-fold domains"/>
    <property type="match status" value="1"/>
</dbReference>
<feature type="domain" description="ATP-grasp" evidence="2">
    <location>
        <begin position="119"/>
        <end position="314"/>
    </location>
</feature>
<dbReference type="AlphaFoldDB" id="A0A2N3I288"/>
<comment type="caution">
    <text evidence="3">The sequence shown here is derived from an EMBL/GenBank/DDBJ whole genome shotgun (WGS) entry which is preliminary data.</text>
</comment>
<accession>A0A2N3I288</accession>
<dbReference type="PROSITE" id="PS50975">
    <property type="entry name" value="ATP_GRASP"/>
    <property type="match status" value="1"/>
</dbReference>
<sequence>MARVLITCAGSGVGQSVLDSLNIHSRDILIGCDMNENVFAFDYCHHFHITSSIYSDTYIDELLVICKKENVDIVIPGHDHELLLFANNIKRFNDENIKVVVASSSSEIIEISRDKFRWYKFFKDYGCAIVPTYSVLEFRENPDPSIFPAIVKPSGGSASQGIYILNKVEELSEMKDEDIIQPYLFPLEEDANFKTIQNAVKNGEFVQMSEISVQIVFNAKSEMAGLFISKNTLKSGVPIFVDTIDPQQFEYIGEIYKFANVLKEKKVIGPVNLQGRITNRGFLFFEMNMRFTGITGTRAKLGFNEVAFLVNDFLGSPSTLSNEAFNKVGIRQVACLTKPRSNMNINSKKTYAILGGSGFIGSCFVKELIKNNNFTAINLICRDNSYEKYLHMYSDVSGVHIIKESSQDLESRYSQSDVLINLASARANEKDERLYQAIHFQLIQSQKIANAGIPLILNVSSQSVYDQNKDIEKKEGDDLCINNLYAFQKFMGEEYFNVISKNYPYTKTLSLRFSRVIGVSSSEEKPEGFFAKVISSMIKGEKTSIPNPLNKINLIDINDAVGAITYFVDYKDFSRLPSVLNIGGTNLSLKQYCSAVSNSLNKESKNGSINLSDSNDVKVSSMVNSELAQSFGWKNKFSIEDTIKEMFNVINKKENSCAD</sequence>
<reference evidence="3 4" key="1">
    <citation type="journal article" date="2017" name="Front. Microbiol.">
        <title>Labilibaculum manganireducens gen. nov., sp. nov. and Labilibaculum filiforme sp. nov., Novel Bacteroidetes Isolated from Subsurface Sediments of the Baltic Sea.</title>
        <authorList>
            <person name="Vandieken V."/>
            <person name="Marshall I.P."/>
            <person name="Niemann H."/>
            <person name="Engelen B."/>
            <person name="Cypionka H."/>
        </authorList>
    </citation>
    <scope>NUCLEOTIDE SEQUENCE [LARGE SCALE GENOMIC DNA]</scope>
    <source>
        <strain evidence="3 4">59.16B</strain>
    </source>
</reference>
<dbReference type="InterPro" id="IPR036291">
    <property type="entry name" value="NAD(P)-bd_dom_sf"/>
</dbReference>
<gene>
    <name evidence="3" type="ORF">BZG02_06225</name>
</gene>
<dbReference type="GO" id="GO:0005524">
    <property type="term" value="F:ATP binding"/>
    <property type="evidence" value="ECO:0007669"/>
    <property type="project" value="UniProtKB-UniRule"/>
</dbReference>
<dbReference type="InterPro" id="IPR048764">
    <property type="entry name" value="PylC_N"/>
</dbReference>
<dbReference type="Pfam" id="PF21360">
    <property type="entry name" value="PylC-like_N"/>
    <property type="match status" value="1"/>
</dbReference>
<dbReference type="PANTHER" id="PTHR43245:SF59">
    <property type="entry name" value="UDP-GLUCOSE EPIMERASE"/>
    <property type="match status" value="1"/>
</dbReference>
<keyword evidence="1" id="KW-0547">Nucleotide-binding</keyword>
<keyword evidence="1" id="KW-0067">ATP-binding</keyword>
<dbReference type="Proteomes" id="UP000233535">
    <property type="component" value="Unassembled WGS sequence"/>
</dbReference>
<dbReference type="GO" id="GO:0046872">
    <property type="term" value="F:metal ion binding"/>
    <property type="evidence" value="ECO:0007669"/>
    <property type="project" value="InterPro"/>
</dbReference>
<protein>
    <recommendedName>
        <fullName evidence="2">ATP-grasp domain-containing protein</fullName>
    </recommendedName>
</protein>
<dbReference type="EMBL" id="MVDD01000003">
    <property type="protein sequence ID" value="PKQ64407.1"/>
    <property type="molecule type" value="Genomic_DNA"/>
</dbReference>
<dbReference type="PANTHER" id="PTHR43245">
    <property type="entry name" value="BIFUNCTIONAL POLYMYXIN RESISTANCE PROTEIN ARNA"/>
    <property type="match status" value="1"/>
</dbReference>
<dbReference type="InterPro" id="IPR050177">
    <property type="entry name" value="Lipid_A_modif_metabolic_enz"/>
</dbReference>
<dbReference type="RefSeq" id="WP_101260552.1">
    <property type="nucleotide sequence ID" value="NZ_MVDD01000003.1"/>
</dbReference>
<dbReference type="SUPFAM" id="SSF56059">
    <property type="entry name" value="Glutathione synthetase ATP-binding domain-like"/>
    <property type="match status" value="1"/>
</dbReference>
<evidence type="ECO:0000256" key="1">
    <source>
        <dbReference type="PROSITE-ProRule" id="PRU00409"/>
    </source>
</evidence>
<evidence type="ECO:0000313" key="3">
    <source>
        <dbReference type="EMBL" id="PKQ64407.1"/>
    </source>
</evidence>
<dbReference type="Gene3D" id="3.40.50.720">
    <property type="entry name" value="NAD(P)-binding Rossmann-like Domain"/>
    <property type="match status" value="1"/>
</dbReference>
<dbReference type="Gene3D" id="3.30.470.20">
    <property type="entry name" value="ATP-grasp fold, B domain"/>
    <property type="match status" value="2"/>
</dbReference>
<dbReference type="Pfam" id="PF01370">
    <property type="entry name" value="Epimerase"/>
    <property type="match status" value="1"/>
</dbReference>
<organism evidence="3 4">
    <name type="scientific">Labilibaculum filiforme</name>
    <dbReference type="NCBI Taxonomy" id="1940526"/>
    <lineage>
        <taxon>Bacteria</taxon>
        <taxon>Pseudomonadati</taxon>
        <taxon>Bacteroidota</taxon>
        <taxon>Bacteroidia</taxon>
        <taxon>Marinilabiliales</taxon>
        <taxon>Marinifilaceae</taxon>
        <taxon>Labilibaculum</taxon>
    </lineage>
</organism>
<dbReference type="InterPro" id="IPR001509">
    <property type="entry name" value="Epimerase_deHydtase"/>
</dbReference>
<dbReference type="InterPro" id="IPR011761">
    <property type="entry name" value="ATP-grasp"/>
</dbReference>
<evidence type="ECO:0000259" key="2">
    <source>
        <dbReference type="PROSITE" id="PS50975"/>
    </source>
</evidence>
<evidence type="ECO:0000313" key="4">
    <source>
        <dbReference type="Proteomes" id="UP000233535"/>
    </source>
</evidence>
<dbReference type="OrthoDB" id="650389at2"/>